<organism evidence="1 3">
    <name type="scientific">Rotaria magnacalcarata</name>
    <dbReference type="NCBI Taxonomy" id="392030"/>
    <lineage>
        <taxon>Eukaryota</taxon>
        <taxon>Metazoa</taxon>
        <taxon>Spiralia</taxon>
        <taxon>Gnathifera</taxon>
        <taxon>Rotifera</taxon>
        <taxon>Eurotatoria</taxon>
        <taxon>Bdelloidea</taxon>
        <taxon>Philodinida</taxon>
        <taxon>Philodinidae</taxon>
        <taxon>Rotaria</taxon>
    </lineage>
</organism>
<evidence type="ECO:0000313" key="3">
    <source>
        <dbReference type="Proteomes" id="UP000681967"/>
    </source>
</evidence>
<comment type="caution">
    <text evidence="1">The sequence shown here is derived from an EMBL/GenBank/DDBJ whole genome shotgun (WGS) entry which is preliminary data.</text>
</comment>
<name>A0A8S3BZ57_9BILA</name>
<dbReference type="Proteomes" id="UP000681967">
    <property type="component" value="Unassembled WGS sequence"/>
</dbReference>
<accession>A0A8S3BZ57</accession>
<protein>
    <submittedName>
        <fullName evidence="1">Uncharacterized protein</fullName>
    </submittedName>
</protein>
<evidence type="ECO:0000313" key="1">
    <source>
        <dbReference type="EMBL" id="CAF4873424.1"/>
    </source>
</evidence>
<dbReference type="EMBL" id="CAJOBJ010228084">
    <property type="protein sequence ID" value="CAF5048439.1"/>
    <property type="molecule type" value="Genomic_DNA"/>
</dbReference>
<evidence type="ECO:0000313" key="2">
    <source>
        <dbReference type="EMBL" id="CAF5048439.1"/>
    </source>
</evidence>
<reference evidence="1" key="1">
    <citation type="submission" date="2021-02" db="EMBL/GenBank/DDBJ databases">
        <authorList>
            <person name="Nowell W R."/>
        </authorList>
    </citation>
    <scope>NUCLEOTIDE SEQUENCE</scope>
</reference>
<dbReference type="AlphaFoldDB" id="A0A8S3BZ57"/>
<feature type="non-terminal residue" evidence="1">
    <location>
        <position position="52"/>
    </location>
</feature>
<sequence length="52" mass="5854">DIDLSFNSIEILAVNQPWSPFGHSWLYVETNQPPGHGTNVIWAYDAEVNTIP</sequence>
<feature type="non-terminal residue" evidence="1">
    <location>
        <position position="1"/>
    </location>
</feature>
<proteinExistence type="predicted"/>
<dbReference type="EMBL" id="CAJOBH010159422">
    <property type="protein sequence ID" value="CAF4873424.1"/>
    <property type="molecule type" value="Genomic_DNA"/>
</dbReference>
<gene>
    <name evidence="1" type="ORF">BYL167_LOCUS51052</name>
    <name evidence="2" type="ORF">GIL414_LOCUS59819</name>
</gene>
<dbReference type="Proteomes" id="UP000681720">
    <property type="component" value="Unassembled WGS sequence"/>
</dbReference>